<dbReference type="EMBL" id="ATDP01000099">
    <property type="protein sequence ID" value="EQB13003.1"/>
    <property type="molecule type" value="Genomic_DNA"/>
</dbReference>
<evidence type="ECO:0008006" key="3">
    <source>
        <dbReference type="Google" id="ProtNLM"/>
    </source>
</evidence>
<dbReference type="RefSeq" id="WP_021227184.1">
    <property type="nucleotide sequence ID" value="NZ_ATDP01000099.1"/>
</dbReference>
<organism evidence="1 2">
    <name type="scientific">Sphingobium lactosutens DS20</name>
    <dbReference type="NCBI Taxonomy" id="1331060"/>
    <lineage>
        <taxon>Bacteria</taxon>
        <taxon>Pseudomonadati</taxon>
        <taxon>Pseudomonadota</taxon>
        <taxon>Alphaproteobacteria</taxon>
        <taxon>Sphingomonadales</taxon>
        <taxon>Sphingomonadaceae</taxon>
        <taxon>Sphingobium</taxon>
    </lineage>
</organism>
<sequence>MKTKPGLLRMQAEDGRSGVLQAVTRDRQFRFPGSRISTLQVVPCCNATTTRDCEKAMADDGLMATDFWNTFVETQLAAAAPSISIVSELVSSAQGAAGQFVQQCQRDALRLASRRLEADMTLVGELGTAQSPGDIVAAWTDFLSQAAFDYSGAIGRIMKLEIDEAALVTNAVTGDDLRDIGLSAQLVA</sequence>
<dbReference type="PATRIC" id="fig|1331060.3.peg.3482"/>
<proteinExistence type="predicted"/>
<dbReference type="Proteomes" id="UP000015531">
    <property type="component" value="Unassembled WGS sequence"/>
</dbReference>
<protein>
    <recommendedName>
        <fullName evidence="3">Phasin domain-containing protein</fullName>
    </recommendedName>
</protein>
<comment type="caution">
    <text evidence="1">The sequence shown here is derived from an EMBL/GenBank/DDBJ whole genome shotgun (WGS) entry which is preliminary data.</text>
</comment>
<dbReference type="AlphaFoldDB" id="T0HLF2"/>
<evidence type="ECO:0000313" key="2">
    <source>
        <dbReference type="Proteomes" id="UP000015531"/>
    </source>
</evidence>
<name>T0HLF2_9SPHN</name>
<reference evidence="1 2" key="1">
    <citation type="journal article" date="2013" name="Genome Announc.">
        <title>Draft Genome Sequence of Sphingobium lactosutens Strain DS20T, Isolated from a Hexachlorocyclohexane Dumpsite.</title>
        <authorList>
            <person name="Kumar R."/>
            <person name="Dwivedi V."/>
            <person name="Negi V."/>
            <person name="Khurana J.P."/>
            <person name="Lal R."/>
        </authorList>
    </citation>
    <scope>NUCLEOTIDE SEQUENCE [LARGE SCALE GENOMIC DNA]</scope>
    <source>
        <strain evidence="1 2">DS20</strain>
    </source>
</reference>
<evidence type="ECO:0000313" key="1">
    <source>
        <dbReference type="EMBL" id="EQB13003.1"/>
    </source>
</evidence>
<gene>
    <name evidence="1" type="ORF">RLDS_18060</name>
</gene>
<accession>T0HLF2</accession>
<keyword evidence="2" id="KW-1185">Reference proteome</keyword>